<feature type="domain" description="RNA polymerase sigma factor 70 region 4 type 2" evidence="6">
    <location>
        <begin position="127"/>
        <end position="179"/>
    </location>
</feature>
<dbReference type="Proteomes" id="UP000769780">
    <property type="component" value="Unassembled WGS sequence"/>
</dbReference>
<evidence type="ECO:0000256" key="3">
    <source>
        <dbReference type="ARBA" id="ARBA00023082"/>
    </source>
</evidence>
<accession>A0ABS7K6H9</accession>
<dbReference type="InterPro" id="IPR039425">
    <property type="entry name" value="RNA_pol_sigma-70-like"/>
</dbReference>
<dbReference type="PANTHER" id="PTHR43133:SF60">
    <property type="entry name" value="RNA POLYMERASE SIGMA FACTOR SIGV"/>
    <property type="match status" value="1"/>
</dbReference>
<gene>
    <name evidence="7" type="ORF">H0185_13765</name>
</gene>
<proteinExistence type="inferred from homology"/>
<comment type="similarity">
    <text evidence="1">Belongs to the sigma-70 factor family. ECF subfamily.</text>
</comment>
<keyword evidence="2" id="KW-0805">Transcription regulation</keyword>
<dbReference type="NCBIfam" id="NF006930">
    <property type="entry name" value="PRK09415.1"/>
    <property type="match status" value="1"/>
</dbReference>
<evidence type="ECO:0000259" key="5">
    <source>
        <dbReference type="Pfam" id="PF04542"/>
    </source>
</evidence>
<dbReference type="Gene3D" id="1.10.1740.10">
    <property type="match status" value="1"/>
</dbReference>
<sequence>MVGREQENVEESLTEELLLEDRKAVINRMMDLHGQDTLQLVYSYVKNKEIAEDLTQEIFIKCYKSLHQFNRKAKLKTWLWRIAVNHCKDYLRSWHYRNMKVADEQARSAASLREDVENKVIQQEEDEQLASAVMDLPDIYREVIYLYFFEEHPIKEISYMINLNQNTVKTRLKRAKELLKERLEE</sequence>
<evidence type="ECO:0000256" key="2">
    <source>
        <dbReference type="ARBA" id="ARBA00023015"/>
    </source>
</evidence>
<keyword evidence="4" id="KW-0804">Transcription</keyword>
<keyword evidence="3" id="KW-0731">Sigma factor</keyword>
<dbReference type="Gene3D" id="1.10.10.10">
    <property type="entry name" value="Winged helix-like DNA-binding domain superfamily/Winged helix DNA-binding domain"/>
    <property type="match status" value="1"/>
</dbReference>
<dbReference type="InterPro" id="IPR036388">
    <property type="entry name" value="WH-like_DNA-bd_sf"/>
</dbReference>
<evidence type="ECO:0000313" key="7">
    <source>
        <dbReference type="EMBL" id="MBY0097867.1"/>
    </source>
</evidence>
<dbReference type="Pfam" id="PF04542">
    <property type="entry name" value="Sigma70_r2"/>
    <property type="match status" value="1"/>
</dbReference>
<dbReference type="NCBIfam" id="TIGR02937">
    <property type="entry name" value="sigma70-ECF"/>
    <property type="match status" value="1"/>
</dbReference>
<dbReference type="EMBL" id="JACWFH010000015">
    <property type="protein sequence ID" value="MBY0097867.1"/>
    <property type="molecule type" value="Genomic_DNA"/>
</dbReference>
<evidence type="ECO:0000259" key="6">
    <source>
        <dbReference type="Pfam" id="PF08281"/>
    </source>
</evidence>
<feature type="domain" description="RNA polymerase sigma-70 region 2" evidence="5">
    <location>
        <begin position="32"/>
        <end position="93"/>
    </location>
</feature>
<keyword evidence="8" id="KW-1185">Reference proteome</keyword>
<dbReference type="PANTHER" id="PTHR43133">
    <property type="entry name" value="RNA POLYMERASE ECF-TYPE SIGMA FACTO"/>
    <property type="match status" value="1"/>
</dbReference>
<protein>
    <submittedName>
        <fullName evidence="7">Sigma-70 family RNA polymerase sigma factor</fullName>
    </submittedName>
</protein>
<dbReference type="InterPro" id="IPR013249">
    <property type="entry name" value="RNA_pol_sigma70_r4_t2"/>
</dbReference>
<evidence type="ECO:0000256" key="4">
    <source>
        <dbReference type="ARBA" id="ARBA00023163"/>
    </source>
</evidence>
<reference evidence="7 8" key="1">
    <citation type="submission" date="2020-07" db="EMBL/GenBank/DDBJ databases">
        <title>Fungal Genomes of the International Space Station.</title>
        <authorList>
            <person name="Seuylemezian A."/>
            <person name="Singh N.K."/>
            <person name="Wood J."/>
            <person name="Venkateswaran K."/>
        </authorList>
    </citation>
    <scope>NUCLEOTIDE SEQUENCE [LARGE SCALE GENOMIC DNA]</scope>
    <source>
        <strain evidence="7 8">PL-B2</strain>
    </source>
</reference>
<dbReference type="InterPro" id="IPR013324">
    <property type="entry name" value="RNA_pol_sigma_r3/r4-like"/>
</dbReference>
<evidence type="ECO:0000256" key="1">
    <source>
        <dbReference type="ARBA" id="ARBA00010641"/>
    </source>
</evidence>
<dbReference type="InterPro" id="IPR007627">
    <property type="entry name" value="RNA_pol_sigma70_r2"/>
</dbReference>
<organism evidence="7 8">
    <name type="scientific">Mesobacillus maritimus</name>
    <dbReference type="NCBI Taxonomy" id="1643336"/>
    <lineage>
        <taxon>Bacteria</taxon>
        <taxon>Bacillati</taxon>
        <taxon>Bacillota</taxon>
        <taxon>Bacilli</taxon>
        <taxon>Bacillales</taxon>
        <taxon>Bacillaceae</taxon>
        <taxon>Mesobacillus</taxon>
    </lineage>
</organism>
<evidence type="ECO:0000313" key="8">
    <source>
        <dbReference type="Proteomes" id="UP000769780"/>
    </source>
</evidence>
<dbReference type="InterPro" id="IPR014284">
    <property type="entry name" value="RNA_pol_sigma-70_dom"/>
</dbReference>
<dbReference type="SUPFAM" id="SSF88946">
    <property type="entry name" value="Sigma2 domain of RNA polymerase sigma factors"/>
    <property type="match status" value="1"/>
</dbReference>
<dbReference type="Pfam" id="PF08281">
    <property type="entry name" value="Sigma70_r4_2"/>
    <property type="match status" value="1"/>
</dbReference>
<dbReference type="CDD" id="cd06171">
    <property type="entry name" value="Sigma70_r4"/>
    <property type="match status" value="1"/>
</dbReference>
<dbReference type="InterPro" id="IPR013325">
    <property type="entry name" value="RNA_pol_sigma_r2"/>
</dbReference>
<dbReference type="SUPFAM" id="SSF88659">
    <property type="entry name" value="Sigma3 and sigma4 domains of RNA polymerase sigma factors"/>
    <property type="match status" value="1"/>
</dbReference>
<name>A0ABS7K6H9_9BACI</name>
<comment type="caution">
    <text evidence="7">The sequence shown here is derived from an EMBL/GenBank/DDBJ whole genome shotgun (WGS) entry which is preliminary data.</text>
</comment>